<reference evidence="1 2" key="1">
    <citation type="submission" date="2019-01" db="EMBL/GenBank/DDBJ databases">
        <authorList>
            <person name="Alioto T."/>
            <person name="Alioto T."/>
        </authorList>
    </citation>
    <scope>NUCLEOTIDE SEQUENCE [LARGE SCALE GENOMIC DNA]</scope>
</reference>
<dbReference type="EMBL" id="CAAGRJ010034240">
    <property type="protein sequence ID" value="VFV43673.1"/>
    <property type="molecule type" value="Genomic_DNA"/>
</dbReference>
<sequence>ESANAVPHYHKLCSRVSHIWGNRRGQHIRSAMDKPRPGKTTFVIMVSPLPGKYAC</sequence>
<name>A0A485PHG1_LYNPA</name>
<evidence type="ECO:0000313" key="2">
    <source>
        <dbReference type="Proteomes" id="UP000386466"/>
    </source>
</evidence>
<dbReference type="AlphaFoldDB" id="A0A485PHG1"/>
<protein>
    <submittedName>
        <fullName evidence="1">Uncharacterized protein</fullName>
    </submittedName>
</protein>
<dbReference type="Proteomes" id="UP000386466">
    <property type="component" value="Unassembled WGS sequence"/>
</dbReference>
<proteinExistence type="predicted"/>
<evidence type="ECO:0000313" key="1">
    <source>
        <dbReference type="EMBL" id="VFV43673.1"/>
    </source>
</evidence>
<feature type="non-terminal residue" evidence="1">
    <location>
        <position position="1"/>
    </location>
</feature>
<gene>
    <name evidence="1" type="ORF">LYPA_23C008010</name>
</gene>
<keyword evidence="2" id="KW-1185">Reference proteome</keyword>
<accession>A0A485PHG1</accession>
<organism evidence="1 2">
    <name type="scientific">Lynx pardinus</name>
    <name type="common">Iberian lynx</name>
    <name type="synonym">Felis pardina</name>
    <dbReference type="NCBI Taxonomy" id="191816"/>
    <lineage>
        <taxon>Eukaryota</taxon>
        <taxon>Metazoa</taxon>
        <taxon>Chordata</taxon>
        <taxon>Craniata</taxon>
        <taxon>Vertebrata</taxon>
        <taxon>Euteleostomi</taxon>
        <taxon>Mammalia</taxon>
        <taxon>Eutheria</taxon>
        <taxon>Laurasiatheria</taxon>
        <taxon>Carnivora</taxon>
        <taxon>Feliformia</taxon>
        <taxon>Felidae</taxon>
        <taxon>Felinae</taxon>
        <taxon>Lynx</taxon>
    </lineage>
</organism>